<dbReference type="Proteomes" id="UP001160148">
    <property type="component" value="Unassembled WGS sequence"/>
</dbReference>
<comment type="caution">
    <text evidence="1">The sequence shown here is derived from an EMBL/GenBank/DDBJ whole genome shotgun (WGS) entry which is preliminary data.</text>
</comment>
<name>A0AAV0WIB9_9HEMI</name>
<evidence type="ECO:0000313" key="2">
    <source>
        <dbReference type="Proteomes" id="UP001160148"/>
    </source>
</evidence>
<reference evidence="1 2" key="1">
    <citation type="submission" date="2023-01" db="EMBL/GenBank/DDBJ databases">
        <authorList>
            <person name="Whitehead M."/>
        </authorList>
    </citation>
    <scope>NUCLEOTIDE SEQUENCE [LARGE SCALE GENOMIC DNA]</scope>
</reference>
<sequence>MECTYIGNFDVHNLNKKRRLIGQAKEKVISSVVIKSVSCETFREKEANRLMTNGDFEPAVIPTGNCLRTLKSKKLSNERRNKDSLIS</sequence>
<dbReference type="EMBL" id="CARXXK010000002">
    <property type="protein sequence ID" value="CAI6355555.1"/>
    <property type="molecule type" value="Genomic_DNA"/>
</dbReference>
<gene>
    <name evidence="1" type="ORF">MEUPH1_LOCUS11393</name>
</gene>
<protein>
    <submittedName>
        <fullName evidence="1">Uncharacterized protein</fullName>
    </submittedName>
</protein>
<keyword evidence="2" id="KW-1185">Reference proteome</keyword>
<dbReference type="AlphaFoldDB" id="A0AAV0WIB9"/>
<proteinExistence type="predicted"/>
<accession>A0AAV0WIB9</accession>
<evidence type="ECO:0000313" key="1">
    <source>
        <dbReference type="EMBL" id="CAI6355555.1"/>
    </source>
</evidence>
<organism evidence="1 2">
    <name type="scientific">Macrosiphum euphorbiae</name>
    <name type="common">potato aphid</name>
    <dbReference type="NCBI Taxonomy" id="13131"/>
    <lineage>
        <taxon>Eukaryota</taxon>
        <taxon>Metazoa</taxon>
        <taxon>Ecdysozoa</taxon>
        <taxon>Arthropoda</taxon>
        <taxon>Hexapoda</taxon>
        <taxon>Insecta</taxon>
        <taxon>Pterygota</taxon>
        <taxon>Neoptera</taxon>
        <taxon>Paraneoptera</taxon>
        <taxon>Hemiptera</taxon>
        <taxon>Sternorrhyncha</taxon>
        <taxon>Aphidomorpha</taxon>
        <taxon>Aphidoidea</taxon>
        <taxon>Aphididae</taxon>
        <taxon>Macrosiphini</taxon>
        <taxon>Macrosiphum</taxon>
    </lineage>
</organism>